<keyword evidence="2" id="KW-1185">Reference proteome</keyword>
<proteinExistence type="predicted"/>
<dbReference type="AlphaFoldDB" id="A0A847S4W6"/>
<dbReference type="RefSeq" id="WP_168737654.1">
    <property type="nucleotide sequence ID" value="NZ_JABAHZ010000001.1"/>
</dbReference>
<dbReference type="PROSITE" id="PS51257">
    <property type="entry name" value="PROKAR_LIPOPROTEIN"/>
    <property type="match status" value="1"/>
</dbReference>
<sequence>MKQLLISGMICGILFSCNHQEKVAKTLYNDQNKSLIQEQRAGDITMQTTYLPIQWERALGRNNPDAANELSFRLHIVLPKTSGYTPKTGMAMINADTLFGLIVGTDTLLPLMAQQISNGNPAASEYLVTFKRALPERGSVMRLVFKDWIYTSHRMEFPFEVTRIENIDSISNRL</sequence>
<evidence type="ECO:0000313" key="1">
    <source>
        <dbReference type="EMBL" id="NLR78310.1"/>
    </source>
</evidence>
<dbReference type="EMBL" id="JABAHZ010000001">
    <property type="protein sequence ID" value="NLR78310.1"/>
    <property type="molecule type" value="Genomic_DNA"/>
</dbReference>
<evidence type="ECO:0008006" key="3">
    <source>
        <dbReference type="Google" id="ProtNLM"/>
    </source>
</evidence>
<comment type="caution">
    <text evidence="1">The sequence shown here is derived from an EMBL/GenBank/DDBJ whole genome shotgun (WGS) entry which is preliminary data.</text>
</comment>
<name>A0A847S4W6_9BACT</name>
<accession>A0A847S4W6</accession>
<protein>
    <recommendedName>
        <fullName evidence="3">Lipoprotein</fullName>
    </recommendedName>
</protein>
<gene>
    <name evidence="1" type="ORF">HGH91_06720</name>
</gene>
<reference evidence="1 2" key="1">
    <citation type="submission" date="2020-04" db="EMBL/GenBank/DDBJ databases">
        <authorList>
            <person name="Yin C."/>
        </authorList>
    </citation>
    <scope>NUCLEOTIDE SEQUENCE [LARGE SCALE GENOMIC DNA]</scope>
    <source>
        <strain evidence="1 2">Ak56</strain>
    </source>
</reference>
<evidence type="ECO:0000313" key="2">
    <source>
        <dbReference type="Proteomes" id="UP000552864"/>
    </source>
</evidence>
<organism evidence="1 2">
    <name type="scientific">Chitinophaga eiseniae</name>
    <dbReference type="NCBI Taxonomy" id="634771"/>
    <lineage>
        <taxon>Bacteria</taxon>
        <taxon>Pseudomonadati</taxon>
        <taxon>Bacteroidota</taxon>
        <taxon>Chitinophagia</taxon>
        <taxon>Chitinophagales</taxon>
        <taxon>Chitinophagaceae</taxon>
        <taxon>Chitinophaga</taxon>
    </lineage>
</organism>
<dbReference type="Proteomes" id="UP000552864">
    <property type="component" value="Unassembled WGS sequence"/>
</dbReference>